<evidence type="ECO:0000313" key="3">
    <source>
        <dbReference type="Proteomes" id="UP000266066"/>
    </source>
</evidence>
<name>A0A395V4P1_9FIRM</name>
<keyword evidence="1" id="KW-1133">Transmembrane helix</keyword>
<sequence length="157" mass="17586">MDKKINKMKTEIKQQNNFYIAVTALCLIALGTDLSGILTSAYSDPHAANFVNGFILGLFIVVEVFVIMKFVKNQKALKDEATLKRLYNEYHDERSQQINAMAGQKSLEATILVAVATGLIVCYFSLEAFLGMLAVVFVAGATRKFYKVYYNRTYSAE</sequence>
<dbReference type="EMBL" id="QRUJ01000003">
    <property type="protein sequence ID" value="RGR55851.1"/>
    <property type="molecule type" value="Genomic_DNA"/>
</dbReference>
<evidence type="ECO:0000256" key="1">
    <source>
        <dbReference type="SAM" id="Phobius"/>
    </source>
</evidence>
<accession>A0A395V4P1</accession>
<evidence type="ECO:0000313" key="2">
    <source>
        <dbReference type="EMBL" id="RGR55851.1"/>
    </source>
</evidence>
<dbReference type="AlphaFoldDB" id="A0A395V4P1"/>
<feature type="transmembrane region" description="Helical" evidence="1">
    <location>
        <begin position="18"/>
        <end position="38"/>
    </location>
</feature>
<dbReference type="RefSeq" id="WP_118391956.1">
    <property type="nucleotide sequence ID" value="NZ_QRUJ01000003.1"/>
</dbReference>
<organism evidence="2 3">
    <name type="scientific">Agathobacter rectalis</name>
    <dbReference type="NCBI Taxonomy" id="39491"/>
    <lineage>
        <taxon>Bacteria</taxon>
        <taxon>Bacillati</taxon>
        <taxon>Bacillota</taxon>
        <taxon>Clostridia</taxon>
        <taxon>Lachnospirales</taxon>
        <taxon>Lachnospiraceae</taxon>
        <taxon>Agathobacter</taxon>
    </lineage>
</organism>
<proteinExistence type="predicted"/>
<reference evidence="2 3" key="1">
    <citation type="submission" date="2018-08" db="EMBL/GenBank/DDBJ databases">
        <title>A genome reference for cultivated species of the human gut microbiota.</title>
        <authorList>
            <person name="Zou Y."/>
            <person name="Xue W."/>
            <person name="Luo G."/>
        </authorList>
    </citation>
    <scope>NUCLEOTIDE SEQUENCE [LARGE SCALE GENOMIC DNA]</scope>
    <source>
        <strain evidence="2 3">AF25-15</strain>
    </source>
</reference>
<feature type="transmembrane region" description="Helical" evidence="1">
    <location>
        <begin position="111"/>
        <end position="139"/>
    </location>
</feature>
<keyword evidence="1" id="KW-0472">Membrane</keyword>
<protein>
    <submittedName>
        <fullName evidence="2">Uncharacterized protein</fullName>
    </submittedName>
</protein>
<comment type="caution">
    <text evidence="2">The sequence shown here is derived from an EMBL/GenBank/DDBJ whole genome shotgun (WGS) entry which is preliminary data.</text>
</comment>
<keyword evidence="1" id="KW-0812">Transmembrane</keyword>
<feature type="transmembrane region" description="Helical" evidence="1">
    <location>
        <begin position="50"/>
        <end position="68"/>
    </location>
</feature>
<gene>
    <name evidence="2" type="ORF">DWY38_03745</name>
</gene>
<dbReference type="Proteomes" id="UP000266066">
    <property type="component" value="Unassembled WGS sequence"/>
</dbReference>